<keyword evidence="3" id="KW-1185">Reference proteome</keyword>
<evidence type="ECO:0000256" key="1">
    <source>
        <dbReference type="SAM" id="Phobius"/>
    </source>
</evidence>
<gene>
    <name evidence="2" type="ORF">HT102_01400</name>
</gene>
<keyword evidence="1" id="KW-0812">Transmembrane</keyword>
<feature type="transmembrane region" description="Helical" evidence="1">
    <location>
        <begin position="22"/>
        <end position="41"/>
    </location>
</feature>
<comment type="caution">
    <text evidence="2">The sequence shown here is derived from an EMBL/GenBank/DDBJ whole genome shotgun (WGS) entry which is preliminary data.</text>
</comment>
<feature type="transmembrane region" description="Helical" evidence="1">
    <location>
        <begin position="53"/>
        <end position="72"/>
    </location>
</feature>
<protein>
    <submittedName>
        <fullName evidence="2">Glycosyltransferase family 39 protein</fullName>
    </submittedName>
</protein>
<feature type="transmembrane region" description="Helical" evidence="1">
    <location>
        <begin position="243"/>
        <end position="262"/>
    </location>
</feature>
<organism evidence="2 3">
    <name type="scientific">Lolliginicoccus lacisalsi</name>
    <dbReference type="NCBI Taxonomy" id="2742202"/>
    <lineage>
        <taxon>Bacteria</taxon>
        <taxon>Bacillati</taxon>
        <taxon>Actinomycetota</taxon>
        <taxon>Actinomycetes</taxon>
        <taxon>Mycobacteriales</taxon>
        <taxon>Hoyosellaceae</taxon>
        <taxon>Lolliginicoccus</taxon>
    </lineage>
</organism>
<evidence type="ECO:0000313" key="2">
    <source>
        <dbReference type="EMBL" id="MBD8505146.1"/>
    </source>
</evidence>
<keyword evidence="1" id="KW-0472">Membrane</keyword>
<reference evidence="2" key="1">
    <citation type="submission" date="2020-09" db="EMBL/GenBank/DDBJ databases">
        <title>Hoyosella lacisalsi sp. nov., a halotolerant actinobacterium isolated from soil of Lake Gudzhirganskoe.</title>
        <authorList>
            <person name="Yang Q."/>
            <person name="Guo P.Y."/>
            <person name="Liu S.W."/>
            <person name="Li F.N."/>
            <person name="Sun C.H."/>
        </authorList>
    </citation>
    <scope>NUCLEOTIDE SEQUENCE</scope>
    <source>
        <strain evidence="2">G463</strain>
    </source>
</reference>
<dbReference type="AlphaFoldDB" id="A0A927PL77"/>
<name>A0A927PL77_9ACTN</name>
<accession>A0A927PL77</accession>
<feature type="transmembrane region" description="Helical" evidence="1">
    <location>
        <begin position="269"/>
        <end position="289"/>
    </location>
</feature>
<dbReference type="Proteomes" id="UP000642993">
    <property type="component" value="Unassembled WGS sequence"/>
</dbReference>
<dbReference type="EMBL" id="JACYWE010000001">
    <property type="protein sequence ID" value="MBD8505146.1"/>
    <property type="molecule type" value="Genomic_DNA"/>
</dbReference>
<feature type="transmembrane region" description="Helical" evidence="1">
    <location>
        <begin position="295"/>
        <end position="314"/>
    </location>
</feature>
<sequence length="514" mass="55111">MGDALARVASAEAVLHSRDPHLAALGFIFTPLPAMTQLPVLAFSPLLPELTRFGLSGIIMSALFMAGAVYQLSGIIGDRGITGWPARLLVAAFALHPMIIIHGANGMSEAAFLFFLLWAVRLLARWYHSDDPNALAIAGIALAGAYLTRYDAVIVAGSGILAVFLVSLTRRGLRLPAAALLDAIIVGFPFAVAFAMWSGASWLLTGDALAQFSSQYGNTAILEASDVPTISAAEGLVFSLAEIMVLTPALPLLLPIAFVMFLARRERELIIPVAIVASVLVFQVIAFAQGLTFPFLRFYICAIPLAILLALHLLPRDSVPRPRRRGRFGGPPAALPRSRSWGIAGILLVCASLPVSLWGLTDRTLATQHYALTAIVAPGVAERLGIQHEAQAIIRAFSTERRIARFLDSQSLPDGSVILDSVYGFAITAASENPKQFVVPSDGDFVTILNDPAGNDVRYILAVPNEDRGATDAVNLRYPTMFDNGSQIATLELEAPNDGANQPPWRLYRVMPTS</sequence>
<feature type="transmembrane region" description="Helical" evidence="1">
    <location>
        <begin position="178"/>
        <end position="197"/>
    </location>
</feature>
<keyword evidence="1" id="KW-1133">Transmembrane helix</keyword>
<feature type="transmembrane region" description="Helical" evidence="1">
    <location>
        <begin position="134"/>
        <end position="166"/>
    </location>
</feature>
<evidence type="ECO:0000313" key="3">
    <source>
        <dbReference type="Proteomes" id="UP000642993"/>
    </source>
</evidence>
<proteinExistence type="predicted"/>